<evidence type="ECO:0000259" key="18">
    <source>
        <dbReference type="PROSITE" id="PS51192"/>
    </source>
</evidence>
<keyword evidence="8 20" id="KW-0347">Helicase</keyword>
<dbReference type="SUPFAM" id="SSF46785">
    <property type="entry name" value="Winged helix' DNA-binding domain"/>
    <property type="match status" value="1"/>
</dbReference>
<name>A0A5C6RHR9_9BACT</name>
<dbReference type="GO" id="GO:0043138">
    <property type="term" value="F:3'-5' DNA helicase activity"/>
    <property type="evidence" value="ECO:0007669"/>
    <property type="project" value="UniProtKB-EC"/>
</dbReference>
<evidence type="ECO:0000259" key="19">
    <source>
        <dbReference type="PROSITE" id="PS51194"/>
    </source>
</evidence>
<dbReference type="OrthoDB" id="9763310at2"/>
<dbReference type="InterPro" id="IPR002121">
    <property type="entry name" value="HRDC_dom"/>
</dbReference>
<accession>A0A5C6RHR9</accession>
<evidence type="ECO:0000256" key="11">
    <source>
        <dbReference type="ARBA" id="ARBA00023125"/>
    </source>
</evidence>
<dbReference type="Pfam" id="PF00570">
    <property type="entry name" value="HRDC"/>
    <property type="match status" value="1"/>
</dbReference>
<evidence type="ECO:0000256" key="9">
    <source>
        <dbReference type="ARBA" id="ARBA00022833"/>
    </source>
</evidence>
<dbReference type="CDD" id="cd17920">
    <property type="entry name" value="DEXHc_RecQ"/>
    <property type="match status" value="1"/>
</dbReference>
<dbReference type="Pfam" id="PF09382">
    <property type="entry name" value="RQC"/>
    <property type="match status" value="1"/>
</dbReference>
<dbReference type="Pfam" id="PF14493">
    <property type="entry name" value="HTH_40"/>
    <property type="match status" value="1"/>
</dbReference>
<dbReference type="GO" id="GO:0005524">
    <property type="term" value="F:ATP binding"/>
    <property type="evidence" value="ECO:0007669"/>
    <property type="project" value="UniProtKB-KW"/>
</dbReference>
<evidence type="ECO:0000256" key="7">
    <source>
        <dbReference type="ARBA" id="ARBA00022801"/>
    </source>
</evidence>
<keyword evidence="5" id="KW-0547">Nucleotide-binding</keyword>
<dbReference type="GO" id="GO:0003677">
    <property type="term" value="F:DNA binding"/>
    <property type="evidence" value="ECO:0007669"/>
    <property type="project" value="UniProtKB-KW"/>
</dbReference>
<keyword evidence="4" id="KW-0479">Metal-binding</keyword>
<evidence type="ECO:0000259" key="17">
    <source>
        <dbReference type="PROSITE" id="PS50967"/>
    </source>
</evidence>
<dbReference type="Gene3D" id="1.10.10.10">
    <property type="entry name" value="Winged helix-like DNA-binding domain superfamily/Winged helix DNA-binding domain"/>
    <property type="match status" value="1"/>
</dbReference>
<dbReference type="InterPro" id="IPR036388">
    <property type="entry name" value="WH-like_DNA-bd_sf"/>
</dbReference>
<dbReference type="InterPro" id="IPR006293">
    <property type="entry name" value="DNA_helicase_ATP-dep_RecQ_bac"/>
</dbReference>
<dbReference type="InterPro" id="IPR014001">
    <property type="entry name" value="Helicase_ATP-bd"/>
</dbReference>
<dbReference type="GO" id="GO:0009378">
    <property type="term" value="F:four-way junction helicase activity"/>
    <property type="evidence" value="ECO:0007669"/>
    <property type="project" value="TreeGrafter"/>
</dbReference>
<dbReference type="GO" id="GO:0016787">
    <property type="term" value="F:hydrolase activity"/>
    <property type="evidence" value="ECO:0007669"/>
    <property type="project" value="UniProtKB-KW"/>
</dbReference>
<evidence type="ECO:0000256" key="15">
    <source>
        <dbReference type="ARBA" id="ARBA00034617"/>
    </source>
</evidence>
<dbReference type="CDD" id="cd18794">
    <property type="entry name" value="SF2_C_RecQ"/>
    <property type="match status" value="1"/>
</dbReference>
<dbReference type="InterPro" id="IPR027417">
    <property type="entry name" value="P-loop_NTPase"/>
</dbReference>
<evidence type="ECO:0000256" key="2">
    <source>
        <dbReference type="ARBA" id="ARBA00001947"/>
    </source>
</evidence>
<dbReference type="Pfam" id="PF00271">
    <property type="entry name" value="Helicase_C"/>
    <property type="match status" value="1"/>
</dbReference>
<dbReference type="AlphaFoldDB" id="A0A5C6RHR9"/>
<dbReference type="PANTHER" id="PTHR13710:SF105">
    <property type="entry name" value="ATP-DEPENDENT DNA HELICASE Q1"/>
    <property type="match status" value="1"/>
</dbReference>
<dbReference type="InterPro" id="IPR032284">
    <property type="entry name" value="RecQ_Zn-bd"/>
</dbReference>
<keyword evidence="14" id="KW-0413">Isomerase</keyword>
<dbReference type="GO" id="GO:0043590">
    <property type="term" value="C:bacterial nucleoid"/>
    <property type="evidence" value="ECO:0007669"/>
    <property type="project" value="TreeGrafter"/>
</dbReference>
<comment type="similarity">
    <text evidence="3">Belongs to the helicase family. RecQ subfamily.</text>
</comment>
<sequence>MTQMPAALDALKKYFGYDAFRPLQAEIIQAVFDKKDALVLMPTGGGKSICYQIPALVLPGTAVVVSPLISLMKDQVEALRAAGARAAFLNSSLGEADQRAVEDDFFNGALDLLYVSPEKLVSQTFQPLLQKAPVNLFAIDEAHCISSWGHDFRPEYTRMKFLRTAFKNIPIIALTATADRLTRKDIVSQLNLAAPEIFIASFDRPNLSLEVRPGQKRREQIIRFIGKRPNQPGIIYCMSRKGTETLAEKLNEAGIQAGHYHAGLSPEERDRVQEDFINDNLMVVCATVAFGMGIDKSNVRWVIHYNLPKNIESYYQEIGRAGRDGAQADTLLFYSYSDVSLMEDILRQNDSDQLDIKLAKLDRMRQFAEAVGCRRRILLSYFSEESTEDCGNCDICRNPPQTIDGTEIAQKALSAIYRMRQKAGLNMVIDVLRGSGKKEVFEKGYQHIKTYGAGRDIPYLEWQHYLLQLLNYGFIEIAHEEHHNLRLTPASKRVLFEGEQVPLVRFATLKERQAAEKAAAKAAKASPQGVRDELFEKLRQLRKQLAQERGVPPYLIFNDKTLEEMAAVKPMTDADMVRVSGVGERKLYLYGSYFIDAIIEHLGPSSGRGQASTYQVTFDMYQRGLSVGEIAAKRKLNEGTIFSHLAVLFEKGQDINLFDLVSAAEVEQVAQSLRYLQEPYKLKDIFEYLNEAVPYHKIRLALAYQKRKAGTP</sequence>
<dbReference type="SMART" id="SM00341">
    <property type="entry name" value="HRDC"/>
    <property type="match status" value="1"/>
</dbReference>
<gene>
    <name evidence="20" type="primary">recQ</name>
    <name evidence="20" type="ORF">FRY97_16400</name>
</gene>
<evidence type="ECO:0000313" key="21">
    <source>
        <dbReference type="Proteomes" id="UP000321580"/>
    </source>
</evidence>
<dbReference type="FunFam" id="3.40.50.300:FF:000296">
    <property type="entry name" value="ATP-dependent DNA helicase RecQ"/>
    <property type="match status" value="1"/>
</dbReference>
<dbReference type="EC" id="5.6.2.4" evidence="16"/>
<comment type="cofactor">
    <cofactor evidence="1">
        <name>Mg(2+)</name>
        <dbReference type="ChEBI" id="CHEBI:18420"/>
    </cofactor>
</comment>
<dbReference type="Gene3D" id="1.10.150.80">
    <property type="entry name" value="HRDC domain"/>
    <property type="match status" value="1"/>
</dbReference>
<protein>
    <recommendedName>
        <fullName evidence="16">DNA helicase RecQ</fullName>
        <ecNumber evidence="16">5.6.2.4</ecNumber>
    </recommendedName>
</protein>
<dbReference type="NCBIfam" id="TIGR01389">
    <property type="entry name" value="recQ"/>
    <property type="match status" value="1"/>
</dbReference>
<evidence type="ECO:0000256" key="14">
    <source>
        <dbReference type="ARBA" id="ARBA00023235"/>
    </source>
</evidence>
<evidence type="ECO:0000256" key="10">
    <source>
        <dbReference type="ARBA" id="ARBA00022840"/>
    </source>
</evidence>
<comment type="caution">
    <text evidence="20">The sequence shown here is derived from an EMBL/GenBank/DDBJ whole genome shotgun (WGS) entry which is preliminary data.</text>
</comment>
<evidence type="ECO:0000256" key="6">
    <source>
        <dbReference type="ARBA" id="ARBA00022763"/>
    </source>
</evidence>
<dbReference type="GO" id="GO:0006310">
    <property type="term" value="P:DNA recombination"/>
    <property type="evidence" value="ECO:0007669"/>
    <property type="project" value="UniProtKB-UniRule"/>
</dbReference>
<dbReference type="GO" id="GO:0006281">
    <property type="term" value="P:DNA repair"/>
    <property type="evidence" value="ECO:0007669"/>
    <property type="project" value="UniProtKB-KW"/>
</dbReference>
<dbReference type="GO" id="GO:0030894">
    <property type="term" value="C:replisome"/>
    <property type="evidence" value="ECO:0007669"/>
    <property type="project" value="TreeGrafter"/>
</dbReference>
<dbReference type="GO" id="GO:0005737">
    <property type="term" value="C:cytoplasm"/>
    <property type="evidence" value="ECO:0007669"/>
    <property type="project" value="TreeGrafter"/>
</dbReference>
<dbReference type="Pfam" id="PF16124">
    <property type="entry name" value="RecQ_Zn_bind"/>
    <property type="match status" value="1"/>
</dbReference>
<dbReference type="Pfam" id="PF00270">
    <property type="entry name" value="DEAD"/>
    <property type="match status" value="1"/>
</dbReference>
<dbReference type="SMART" id="SM00487">
    <property type="entry name" value="DEXDc"/>
    <property type="match status" value="1"/>
</dbReference>
<dbReference type="SUPFAM" id="SSF52540">
    <property type="entry name" value="P-loop containing nucleoside triphosphate hydrolases"/>
    <property type="match status" value="1"/>
</dbReference>
<reference evidence="20 21" key="1">
    <citation type="submission" date="2019-08" db="EMBL/GenBank/DDBJ databases">
        <title>Genome of Phaeodactylibacter luteus.</title>
        <authorList>
            <person name="Bowman J.P."/>
        </authorList>
    </citation>
    <scope>NUCLEOTIDE SEQUENCE [LARGE SCALE GENOMIC DNA]</scope>
    <source>
        <strain evidence="20 21">KCTC 42180</strain>
    </source>
</reference>
<keyword evidence="21" id="KW-1185">Reference proteome</keyword>
<dbReference type="SUPFAM" id="SSF47819">
    <property type="entry name" value="HRDC-like"/>
    <property type="match status" value="1"/>
</dbReference>
<keyword evidence="6" id="KW-0227">DNA damage</keyword>
<dbReference type="GO" id="GO:0046872">
    <property type="term" value="F:metal ion binding"/>
    <property type="evidence" value="ECO:0007669"/>
    <property type="project" value="UniProtKB-KW"/>
</dbReference>
<evidence type="ECO:0000256" key="4">
    <source>
        <dbReference type="ARBA" id="ARBA00022723"/>
    </source>
</evidence>
<dbReference type="SMART" id="SM00490">
    <property type="entry name" value="HELICc"/>
    <property type="match status" value="1"/>
</dbReference>
<evidence type="ECO:0000256" key="3">
    <source>
        <dbReference type="ARBA" id="ARBA00005446"/>
    </source>
</evidence>
<evidence type="ECO:0000256" key="13">
    <source>
        <dbReference type="ARBA" id="ARBA00023204"/>
    </source>
</evidence>
<keyword evidence="7 20" id="KW-0378">Hydrolase</keyword>
<feature type="domain" description="Helicase C-terminal" evidence="19">
    <location>
        <begin position="217"/>
        <end position="362"/>
    </location>
</feature>
<dbReference type="InterPro" id="IPR011545">
    <property type="entry name" value="DEAD/DEAH_box_helicase_dom"/>
</dbReference>
<organism evidence="20 21">
    <name type="scientific">Phaeodactylibacter luteus</name>
    <dbReference type="NCBI Taxonomy" id="1564516"/>
    <lineage>
        <taxon>Bacteria</taxon>
        <taxon>Pseudomonadati</taxon>
        <taxon>Bacteroidota</taxon>
        <taxon>Saprospiria</taxon>
        <taxon>Saprospirales</taxon>
        <taxon>Haliscomenobacteraceae</taxon>
        <taxon>Phaeodactylibacter</taxon>
    </lineage>
</organism>
<keyword evidence="12" id="KW-0233">DNA recombination</keyword>
<dbReference type="GO" id="GO:0009432">
    <property type="term" value="P:SOS response"/>
    <property type="evidence" value="ECO:0007669"/>
    <property type="project" value="UniProtKB-UniRule"/>
</dbReference>
<dbReference type="InterPro" id="IPR010997">
    <property type="entry name" value="HRDC-like_sf"/>
</dbReference>
<keyword evidence="9" id="KW-0862">Zinc</keyword>
<keyword evidence="13" id="KW-0234">DNA repair</keyword>
<keyword evidence="10" id="KW-0067">ATP-binding</keyword>
<evidence type="ECO:0000256" key="5">
    <source>
        <dbReference type="ARBA" id="ARBA00022741"/>
    </source>
</evidence>
<dbReference type="InterPro" id="IPR044876">
    <property type="entry name" value="HRDC_dom_sf"/>
</dbReference>
<dbReference type="RefSeq" id="WP_147168650.1">
    <property type="nucleotide sequence ID" value="NZ_VOOR01000040.1"/>
</dbReference>
<dbReference type="EMBL" id="VOOR01000040">
    <property type="protein sequence ID" value="TXB61998.1"/>
    <property type="molecule type" value="Genomic_DNA"/>
</dbReference>
<dbReference type="Gene3D" id="3.40.50.300">
    <property type="entry name" value="P-loop containing nucleotide triphosphate hydrolases"/>
    <property type="match status" value="2"/>
</dbReference>
<evidence type="ECO:0000313" key="20">
    <source>
        <dbReference type="EMBL" id="TXB61998.1"/>
    </source>
</evidence>
<dbReference type="InterPro" id="IPR004589">
    <property type="entry name" value="DNA_helicase_ATP-dep_RecQ"/>
</dbReference>
<evidence type="ECO:0000256" key="12">
    <source>
        <dbReference type="ARBA" id="ARBA00023172"/>
    </source>
</evidence>
<feature type="domain" description="Helicase ATP-binding" evidence="18">
    <location>
        <begin position="28"/>
        <end position="196"/>
    </location>
</feature>
<dbReference type="InterPro" id="IPR029491">
    <property type="entry name" value="Helicase_HTH"/>
</dbReference>
<feature type="domain" description="HRDC" evidence="17">
    <location>
        <begin position="528"/>
        <end position="608"/>
    </location>
</feature>
<dbReference type="FunFam" id="1.10.150.80:FF:000002">
    <property type="entry name" value="ATP-dependent DNA helicase RecQ"/>
    <property type="match status" value="1"/>
</dbReference>
<comment type="catalytic activity">
    <reaction evidence="15">
        <text>Couples ATP hydrolysis with the unwinding of duplex DNA by translocating in the 3'-5' direction.</text>
        <dbReference type="EC" id="5.6.2.4"/>
    </reaction>
</comment>
<evidence type="ECO:0000256" key="16">
    <source>
        <dbReference type="NCBIfam" id="TIGR01389"/>
    </source>
</evidence>
<dbReference type="Proteomes" id="UP000321580">
    <property type="component" value="Unassembled WGS sequence"/>
</dbReference>
<dbReference type="FunFam" id="3.40.50.300:FF:000156">
    <property type="entry name" value="ATP-dependent DNA helicase recQ"/>
    <property type="match status" value="1"/>
</dbReference>
<dbReference type="PROSITE" id="PS51194">
    <property type="entry name" value="HELICASE_CTER"/>
    <property type="match status" value="1"/>
</dbReference>
<dbReference type="NCBIfam" id="TIGR00614">
    <property type="entry name" value="recQ_fam"/>
    <property type="match status" value="1"/>
</dbReference>
<comment type="cofactor">
    <cofactor evidence="2">
        <name>Zn(2+)</name>
        <dbReference type="ChEBI" id="CHEBI:29105"/>
    </cofactor>
</comment>
<dbReference type="PROSITE" id="PS51192">
    <property type="entry name" value="HELICASE_ATP_BIND_1"/>
    <property type="match status" value="1"/>
</dbReference>
<dbReference type="GO" id="GO:0006260">
    <property type="term" value="P:DNA replication"/>
    <property type="evidence" value="ECO:0007669"/>
    <property type="project" value="InterPro"/>
</dbReference>
<dbReference type="SMART" id="SM00956">
    <property type="entry name" value="RQC"/>
    <property type="match status" value="1"/>
</dbReference>
<proteinExistence type="inferred from homology"/>
<dbReference type="InterPro" id="IPR036390">
    <property type="entry name" value="WH_DNA-bd_sf"/>
</dbReference>
<dbReference type="InterPro" id="IPR018982">
    <property type="entry name" value="RQC_domain"/>
</dbReference>
<keyword evidence="11" id="KW-0238">DNA-binding</keyword>
<evidence type="ECO:0000256" key="1">
    <source>
        <dbReference type="ARBA" id="ARBA00001946"/>
    </source>
</evidence>
<evidence type="ECO:0000256" key="8">
    <source>
        <dbReference type="ARBA" id="ARBA00022806"/>
    </source>
</evidence>
<dbReference type="InterPro" id="IPR001650">
    <property type="entry name" value="Helicase_C-like"/>
</dbReference>
<dbReference type="PANTHER" id="PTHR13710">
    <property type="entry name" value="DNA HELICASE RECQ FAMILY MEMBER"/>
    <property type="match status" value="1"/>
</dbReference>
<dbReference type="PROSITE" id="PS50967">
    <property type="entry name" value="HRDC"/>
    <property type="match status" value="1"/>
</dbReference>